<reference evidence="1 2" key="1">
    <citation type="submission" date="2019-03" db="EMBL/GenBank/DDBJ databases">
        <title>Diversity of the mouse oral microbiome.</title>
        <authorList>
            <person name="Joseph S."/>
            <person name="Aduse-Opoku J."/>
            <person name="Curtis M."/>
            <person name="Wade W."/>
            <person name="Hashim A."/>
        </authorList>
    </citation>
    <scope>NUCLEOTIDE SEQUENCE [LARGE SCALE GENOMIC DNA]</scope>
    <source>
        <strain evidence="1 2">P2318</strain>
    </source>
</reference>
<organism evidence="1 2">
    <name type="scientific">Bacteroides acidifaciens</name>
    <dbReference type="NCBI Taxonomy" id="85831"/>
    <lineage>
        <taxon>Bacteria</taxon>
        <taxon>Pseudomonadati</taxon>
        <taxon>Bacteroidota</taxon>
        <taxon>Bacteroidia</taxon>
        <taxon>Bacteroidales</taxon>
        <taxon>Bacteroidaceae</taxon>
        <taxon>Bacteroides</taxon>
    </lineage>
</organism>
<dbReference type="OrthoDB" id="9801659at2"/>
<dbReference type="InterPro" id="IPR058240">
    <property type="entry name" value="rSAM_sf"/>
</dbReference>
<dbReference type="RefSeq" id="WP_135037358.1">
    <property type="nucleotide sequence ID" value="NZ_CAMTRR010000002.1"/>
</dbReference>
<accession>A0A7K3MPC7</accession>
<dbReference type="EMBL" id="SPPV01000015">
    <property type="protein sequence ID" value="TFU49899.1"/>
    <property type="molecule type" value="Genomic_DNA"/>
</dbReference>
<evidence type="ECO:0000313" key="1">
    <source>
        <dbReference type="EMBL" id="TFU49899.1"/>
    </source>
</evidence>
<dbReference type="Proteomes" id="UP000298073">
    <property type="component" value="Unassembled WGS sequence"/>
</dbReference>
<protein>
    <submittedName>
        <fullName evidence="1">Radical SAM protein</fullName>
    </submittedName>
</protein>
<name>A0A7K3MPC7_9BACE</name>
<gene>
    <name evidence="1" type="ORF">E4T97_08615</name>
</gene>
<comment type="caution">
    <text evidence="1">The sequence shown here is derived from an EMBL/GenBank/DDBJ whole genome shotgun (WGS) entry which is preliminary data.</text>
</comment>
<dbReference type="AlphaFoldDB" id="A0A7K3MPC7"/>
<dbReference type="SUPFAM" id="SSF102114">
    <property type="entry name" value="Radical SAM enzymes"/>
    <property type="match status" value="1"/>
</dbReference>
<sequence length="311" mass="35691">MNIGLIDVDGHNFPNLALMKLSAWHKLQGDIVGWYSGIEHYDRVYMSKIFSFSPDDRRIIQADEVVKGGSGYKLFDQWLPSDIEHICPDYSLYPTHIEAYGFLTRGCINKCSFCIVPRKEGTIRKHADISEFLDDRKSAILMDNNVIASEWGLQQIEKIASMKIKVDFNQGIDCRLIARDKSIAKLLARVSWIRHLRMAYDSSSITDEVVTAIAYLKESGVSAHRLFFYILVKDGQIEDAEKRALLLDSLGCTPFAMSYRDLDKNTPVSDEQHRFAWWCNQRQAFKSCRFKDFNPTTRGKRILTQPSLFGV</sequence>
<evidence type="ECO:0000313" key="2">
    <source>
        <dbReference type="Proteomes" id="UP000298073"/>
    </source>
</evidence>
<proteinExistence type="predicted"/>